<evidence type="ECO:0000313" key="1">
    <source>
        <dbReference type="EMBL" id="GIH07550.1"/>
    </source>
</evidence>
<gene>
    <name evidence="1" type="ORF">Rhe02_56170</name>
</gene>
<reference evidence="1" key="1">
    <citation type="submission" date="2021-01" db="EMBL/GenBank/DDBJ databases">
        <title>Whole genome shotgun sequence of Rhizocola hellebori NBRC 109834.</title>
        <authorList>
            <person name="Komaki H."/>
            <person name="Tamura T."/>
        </authorList>
    </citation>
    <scope>NUCLEOTIDE SEQUENCE</scope>
    <source>
        <strain evidence="1">NBRC 109834</strain>
    </source>
</reference>
<evidence type="ECO:0000313" key="2">
    <source>
        <dbReference type="Proteomes" id="UP000612899"/>
    </source>
</evidence>
<keyword evidence="2" id="KW-1185">Reference proteome</keyword>
<organism evidence="1 2">
    <name type="scientific">Rhizocola hellebori</name>
    <dbReference type="NCBI Taxonomy" id="1392758"/>
    <lineage>
        <taxon>Bacteria</taxon>
        <taxon>Bacillati</taxon>
        <taxon>Actinomycetota</taxon>
        <taxon>Actinomycetes</taxon>
        <taxon>Micromonosporales</taxon>
        <taxon>Micromonosporaceae</taxon>
        <taxon>Rhizocola</taxon>
    </lineage>
</organism>
<comment type="caution">
    <text evidence="1">The sequence shown here is derived from an EMBL/GenBank/DDBJ whole genome shotgun (WGS) entry which is preliminary data.</text>
</comment>
<dbReference type="RefSeq" id="WP_203911335.1">
    <property type="nucleotide sequence ID" value="NZ_BONY01000037.1"/>
</dbReference>
<dbReference type="Gene3D" id="3.40.50.300">
    <property type="entry name" value="P-loop containing nucleotide triphosphate hydrolases"/>
    <property type="match status" value="1"/>
</dbReference>
<accession>A0A8J3QDC2</accession>
<dbReference type="Proteomes" id="UP000612899">
    <property type="component" value="Unassembled WGS sequence"/>
</dbReference>
<dbReference type="EMBL" id="BONY01000037">
    <property type="protein sequence ID" value="GIH07550.1"/>
    <property type="molecule type" value="Genomic_DNA"/>
</dbReference>
<dbReference type="InterPro" id="IPR027417">
    <property type="entry name" value="P-loop_NTPase"/>
</dbReference>
<sequence length="264" mass="28938">MSTGTVWIGGGTGAGKTTVTRMLAGRRGLRVFPLDAFWYSHLARLPEPEPDPDEQWLGQSPQAQAAEFEALTRRRWPLVLSDLAALPSSPPIVVEGPQVLPDLVPEGDQAVFLVATAAFQRSVLQQRPLPETADPARALVQRIEKDRLYAQQIIQLAHAHGHSVITVDGTRSPGSILEEVERIFKVHHGSSVSSGELSAARRWENRVVADNIRTWLTTPHAPPQLPDTYRFACECGVRPCVAVVELPLDVFEGEPRILAPGHLV</sequence>
<name>A0A8J3QDC2_9ACTN</name>
<proteinExistence type="predicted"/>
<protein>
    <submittedName>
        <fullName evidence="1">Uncharacterized protein</fullName>
    </submittedName>
</protein>
<dbReference type="SUPFAM" id="SSF52540">
    <property type="entry name" value="P-loop containing nucleoside triphosphate hydrolases"/>
    <property type="match status" value="1"/>
</dbReference>
<dbReference type="AlphaFoldDB" id="A0A8J3QDC2"/>